<dbReference type="GO" id="GO:0050821">
    <property type="term" value="P:protein stabilization"/>
    <property type="evidence" value="ECO:0007669"/>
    <property type="project" value="TreeGrafter"/>
</dbReference>
<keyword evidence="2 4" id="KW-0732">Signal</keyword>
<gene>
    <name evidence="5" type="ORF">SAMN06265218_112130</name>
</gene>
<protein>
    <submittedName>
        <fullName evidence="5">Periplasmic chaperone for outer membrane proteins Skp</fullName>
    </submittedName>
</protein>
<feature type="coiled-coil region" evidence="3">
    <location>
        <begin position="49"/>
        <end position="83"/>
    </location>
</feature>
<dbReference type="PANTHER" id="PTHR35089:SF1">
    <property type="entry name" value="CHAPERONE PROTEIN SKP"/>
    <property type="match status" value="1"/>
</dbReference>
<proteinExistence type="inferred from homology"/>
<reference evidence="5 6" key="1">
    <citation type="submission" date="2017-05" db="EMBL/GenBank/DDBJ databases">
        <authorList>
            <person name="Varghese N."/>
            <person name="Submissions S."/>
        </authorList>
    </citation>
    <scope>NUCLEOTIDE SEQUENCE [LARGE SCALE GENOMIC DNA]</scope>
    <source>
        <strain evidence="5 6">DSM 21194</strain>
    </source>
</reference>
<dbReference type="SMART" id="SM00935">
    <property type="entry name" value="OmpH"/>
    <property type="match status" value="1"/>
</dbReference>
<dbReference type="PANTHER" id="PTHR35089">
    <property type="entry name" value="CHAPERONE PROTEIN SKP"/>
    <property type="match status" value="1"/>
</dbReference>
<dbReference type="InterPro" id="IPR024930">
    <property type="entry name" value="Skp_dom_sf"/>
</dbReference>
<dbReference type="InterPro" id="IPR005632">
    <property type="entry name" value="Chaperone_Skp"/>
</dbReference>
<dbReference type="GO" id="GO:0051082">
    <property type="term" value="F:unfolded protein binding"/>
    <property type="evidence" value="ECO:0007669"/>
    <property type="project" value="InterPro"/>
</dbReference>
<evidence type="ECO:0000256" key="2">
    <source>
        <dbReference type="ARBA" id="ARBA00022729"/>
    </source>
</evidence>
<name>A0A521E0S0_9BACT</name>
<dbReference type="Pfam" id="PF03938">
    <property type="entry name" value="OmpH"/>
    <property type="match status" value="1"/>
</dbReference>
<dbReference type="OrthoDB" id="9788552at2"/>
<dbReference type="RefSeq" id="WP_142715166.1">
    <property type="nucleotide sequence ID" value="NZ_FXTH01000012.1"/>
</dbReference>
<dbReference type="GO" id="GO:0005829">
    <property type="term" value="C:cytosol"/>
    <property type="evidence" value="ECO:0007669"/>
    <property type="project" value="TreeGrafter"/>
</dbReference>
<evidence type="ECO:0000256" key="4">
    <source>
        <dbReference type="SAM" id="SignalP"/>
    </source>
</evidence>
<evidence type="ECO:0000256" key="3">
    <source>
        <dbReference type="SAM" id="Coils"/>
    </source>
</evidence>
<dbReference type="EMBL" id="FXTH01000012">
    <property type="protein sequence ID" value="SMO77425.1"/>
    <property type="molecule type" value="Genomic_DNA"/>
</dbReference>
<accession>A0A521E0S0</accession>
<sequence>MLKSAACISLVAVCFLFGWIAEAGAQQQKIGYVDTDYLLSHMSEYESVQQQLRSLSSEWNSELQEMEEEIEKLREDFQSKKVLYTEQQQQQKREQIQSKVARRQQYLEERFGSDGQYFQRQKELLEPIQRTIFEAVDRVAERGGFDFVFDRAQNSGLLFGNKEFNLNEEVLQELGVTLNESSN</sequence>
<dbReference type="Proteomes" id="UP000317593">
    <property type="component" value="Unassembled WGS sequence"/>
</dbReference>
<evidence type="ECO:0000313" key="6">
    <source>
        <dbReference type="Proteomes" id="UP000317593"/>
    </source>
</evidence>
<feature type="chain" id="PRO_5022096111" evidence="4">
    <location>
        <begin position="26"/>
        <end position="183"/>
    </location>
</feature>
<feature type="signal peptide" evidence="4">
    <location>
        <begin position="1"/>
        <end position="25"/>
    </location>
</feature>
<dbReference type="AlphaFoldDB" id="A0A521E0S0"/>
<evidence type="ECO:0000313" key="5">
    <source>
        <dbReference type="EMBL" id="SMO77425.1"/>
    </source>
</evidence>
<comment type="similarity">
    <text evidence="1">Belongs to the Skp family.</text>
</comment>
<dbReference type="Gene3D" id="3.30.910.20">
    <property type="entry name" value="Skp domain"/>
    <property type="match status" value="1"/>
</dbReference>
<keyword evidence="3" id="KW-0175">Coiled coil</keyword>
<keyword evidence="6" id="KW-1185">Reference proteome</keyword>
<evidence type="ECO:0000256" key="1">
    <source>
        <dbReference type="ARBA" id="ARBA00009091"/>
    </source>
</evidence>
<dbReference type="SUPFAM" id="SSF111384">
    <property type="entry name" value="OmpH-like"/>
    <property type="match status" value="1"/>
</dbReference>
<organism evidence="5 6">
    <name type="scientific">Fodinibius sediminis</name>
    <dbReference type="NCBI Taxonomy" id="1214077"/>
    <lineage>
        <taxon>Bacteria</taxon>
        <taxon>Pseudomonadati</taxon>
        <taxon>Balneolota</taxon>
        <taxon>Balneolia</taxon>
        <taxon>Balneolales</taxon>
        <taxon>Balneolaceae</taxon>
        <taxon>Fodinibius</taxon>
    </lineage>
</organism>